<protein>
    <submittedName>
        <fullName evidence="3">Tetratricopeptide repeat protein</fullName>
    </submittedName>
</protein>
<proteinExistence type="inferred from homology"/>
<dbReference type="AlphaFoldDB" id="A0A9X9XC10"/>
<dbReference type="SUPFAM" id="SSF48452">
    <property type="entry name" value="TPR-like"/>
    <property type="match status" value="1"/>
</dbReference>
<evidence type="ECO:0000313" key="3">
    <source>
        <dbReference type="EMBL" id="MBR0681246.1"/>
    </source>
</evidence>
<dbReference type="Proteomes" id="UP001138709">
    <property type="component" value="Unassembled WGS sequence"/>
</dbReference>
<dbReference type="Gene3D" id="1.25.40.10">
    <property type="entry name" value="Tetratricopeptide repeat domain"/>
    <property type="match status" value="1"/>
</dbReference>
<dbReference type="PANTHER" id="PTHR31350:SF21">
    <property type="entry name" value="F-BOX ONLY PROTEIN 21"/>
    <property type="match status" value="1"/>
</dbReference>
<reference evidence="3" key="1">
    <citation type="submission" date="2020-01" db="EMBL/GenBank/DDBJ databases">
        <authorList>
            <person name="Rat A."/>
        </authorList>
    </citation>
    <scope>NUCLEOTIDE SEQUENCE</scope>
    <source>
        <strain evidence="3">LMG 31228</strain>
    </source>
</reference>
<dbReference type="RefSeq" id="WP_211846778.1">
    <property type="nucleotide sequence ID" value="NZ_JAAEDL010000010.1"/>
</dbReference>
<dbReference type="InterPro" id="IPR011990">
    <property type="entry name" value="TPR-like_helical_dom_sf"/>
</dbReference>
<dbReference type="PANTHER" id="PTHR31350">
    <property type="entry name" value="SI:DKEY-261L7.2"/>
    <property type="match status" value="1"/>
</dbReference>
<evidence type="ECO:0000256" key="1">
    <source>
        <dbReference type="ARBA" id="ARBA00007100"/>
    </source>
</evidence>
<dbReference type="Pfam" id="PF13369">
    <property type="entry name" value="Transglut_core2"/>
    <property type="match status" value="1"/>
</dbReference>
<keyword evidence="4" id="KW-1185">Reference proteome</keyword>
<dbReference type="EMBL" id="JAAEDL010000010">
    <property type="protein sequence ID" value="MBR0681246.1"/>
    <property type="molecule type" value="Genomic_DNA"/>
</dbReference>
<comment type="similarity">
    <text evidence="1">Belongs to the UPF0162 family.</text>
</comment>
<accession>A0A9X9XC10</accession>
<name>A0A9X9XC10_9PROT</name>
<evidence type="ECO:0000313" key="4">
    <source>
        <dbReference type="Proteomes" id="UP001138709"/>
    </source>
</evidence>
<evidence type="ECO:0000259" key="2">
    <source>
        <dbReference type="Pfam" id="PF13369"/>
    </source>
</evidence>
<dbReference type="InterPro" id="IPR032698">
    <property type="entry name" value="SirB1_N"/>
</dbReference>
<feature type="domain" description="Protein SirB1 N-terminal" evidence="2">
    <location>
        <begin position="47"/>
        <end position="201"/>
    </location>
</feature>
<comment type="caution">
    <text evidence="3">The sequence shown here is derived from an EMBL/GenBank/DDBJ whole genome shotgun (WGS) entry which is preliminary data.</text>
</comment>
<organism evidence="3 4">
    <name type="scientific">Neoroseomonas eburnea</name>
    <dbReference type="NCBI Taxonomy" id="1346889"/>
    <lineage>
        <taxon>Bacteria</taxon>
        <taxon>Pseudomonadati</taxon>
        <taxon>Pseudomonadota</taxon>
        <taxon>Alphaproteobacteria</taxon>
        <taxon>Acetobacterales</taxon>
        <taxon>Acetobacteraceae</taxon>
        <taxon>Neoroseomonas</taxon>
    </lineage>
</organism>
<sequence length="283" mass="30072">MSRAPQDEARAALDAAGQLPDAELDLAAIALQFARVDAPEADWREATAALTAIARAAVEAAAADPLADGGDLEARRAVLAAVLHGRFGLSGDAETYDDLANANLIRVLQRARGLPVALGILWLHAAEAAGWGAHGVDFPGHFLLALEGPRGQLVLDVFAGGEVLDPPALRALLKRMEGAAAELRPGLLRPMAKREVLLRLQNNIKLRRLKAGDLQGALACTEDMLRLAPDAAALWREAGLMNQRLDRIGAALACLERFLALAPEGASADRIRALTVELRQRLN</sequence>
<reference evidence="3" key="2">
    <citation type="journal article" date="2021" name="Syst. Appl. Microbiol.">
        <title>Roseomonas hellenica sp. nov., isolated from roots of wild-growing Alkanna tinctoria.</title>
        <authorList>
            <person name="Rat A."/>
            <person name="Naranjo H.D."/>
            <person name="Lebbe L."/>
            <person name="Cnockaert M."/>
            <person name="Krigas N."/>
            <person name="Grigoriadou K."/>
            <person name="Maloupa E."/>
            <person name="Willems A."/>
        </authorList>
    </citation>
    <scope>NUCLEOTIDE SEQUENCE</scope>
    <source>
        <strain evidence="3">LMG 31228</strain>
    </source>
</reference>
<gene>
    <name evidence="3" type="ORF">GXW74_12190</name>
</gene>
<dbReference type="Pfam" id="PF13371">
    <property type="entry name" value="TPR_9"/>
    <property type="match status" value="1"/>
</dbReference>